<dbReference type="InterPro" id="IPR001647">
    <property type="entry name" value="HTH_TetR"/>
</dbReference>
<dbReference type="Pfam" id="PF00440">
    <property type="entry name" value="TetR_N"/>
    <property type="match status" value="1"/>
</dbReference>
<name>A0A1H4YLR3_TSUTY</name>
<dbReference type="GO" id="GO:0003677">
    <property type="term" value="F:DNA binding"/>
    <property type="evidence" value="ECO:0007669"/>
    <property type="project" value="UniProtKB-UniRule"/>
</dbReference>
<dbReference type="PANTHER" id="PTHR47506">
    <property type="entry name" value="TRANSCRIPTIONAL REGULATORY PROTEIN"/>
    <property type="match status" value="1"/>
</dbReference>
<protein>
    <submittedName>
        <fullName evidence="6">DNA-binding transcriptional regulator, AcrR family</fullName>
    </submittedName>
</protein>
<keyword evidence="7" id="KW-1185">Reference proteome</keyword>
<accession>A0A1H4YLR3</accession>
<keyword evidence="3" id="KW-0804">Transcription</keyword>
<sequence length="196" mass="20382">MAPRRDTRRRMLLSAVDLMRERGAAGVTIDAVLERSGAPRGSVYYHFPGGRAELVADALDLAGDSITALIEGASGDGAIQALHRFSAFWASVLRDSDFAAGCPVVSVAVGGSSEEDHLRPAVAETMGRWRDVLTAAMAVDGIESRAAASLATMAIASIEGAIILCRVQRSVEPLDDVIGYLEGLVTAAAAGSRAGE</sequence>
<dbReference type="SUPFAM" id="SSF48498">
    <property type="entry name" value="Tetracyclin repressor-like, C-terminal domain"/>
    <property type="match status" value="1"/>
</dbReference>
<organism evidence="6 7">
    <name type="scientific">Tsukamurella tyrosinosolvens</name>
    <dbReference type="NCBI Taxonomy" id="57704"/>
    <lineage>
        <taxon>Bacteria</taxon>
        <taxon>Bacillati</taxon>
        <taxon>Actinomycetota</taxon>
        <taxon>Actinomycetes</taxon>
        <taxon>Mycobacteriales</taxon>
        <taxon>Tsukamurellaceae</taxon>
        <taxon>Tsukamurella</taxon>
    </lineage>
</organism>
<evidence type="ECO:0000259" key="5">
    <source>
        <dbReference type="PROSITE" id="PS50977"/>
    </source>
</evidence>
<dbReference type="Pfam" id="PF21993">
    <property type="entry name" value="TetR_C_13_2"/>
    <property type="match status" value="1"/>
</dbReference>
<dbReference type="InterPro" id="IPR054156">
    <property type="entry name" value="YxaF_TetR_C"/>
</dbReference>
<proteinExistence type="predicted"/>
<dbReference type="PROSITE" id="PS50977">
    <property type="entry name" value="HTH_TETR_2"/>
    <property type="match status" value="1"/>
</dbReference>
<dbReference type="EMBL" id="FNSA01000003">
    <property type="protein sequence ID" value="SED18946.1"/>
    <property type="molecule type" value="Genomic_DNA"/>
</dbReference>
<dbReference type="Gene3D" id="1.10.357.10">
    <property type="entry name" value="Tetracycline Repressor, domain 2"/>
    <property type="match status" value="1"/>
</dbReference>
<dbReference type="SUPFAM" id="SSF46689">
    <property type="entry name" value="Homeodomain-like"/>
    <property type="match status" value="1"/>
</dbReference>
<feature type="domain" description="HTH tetR-type" evidence="5">
    <location>
        <begin position="5"/>
        <end position="65"/>
    </location>
</feature>
<feature type="DNA-binding region" description="H-T-H motif" evidence="4">
    <location>
        <begin position="28"/>
        <end position="47"/>
    </location>
</feature>
<dbReference type="Proteomes" id="UP000182241">
    <property type="component" value="Unassembled WGS sequence"/>
</dbReference>
<dbReference type="InterPro" id="IPR036271">
    <property type="entry name" value="Tet_transcr_reg_TetR-rel_C_sf"/>
</dbReference>
<dbReference type="InterPro" id="IPR009057">
    <property type="entry name" value="Homeodomain-like_sf"/>
</dbReference>
<keyword evidence="2 4" id="KW-0238">DNA-binding</keyword>
<keyword evidence="1" id="KW-0805">Transcription regulation</keyword>
<evidence type="ECO:0000256" key="3">
    <source>
        <dbReference type="ARBA" id="ARBA00023163"/>
    </source>
</evidence>
<evidence type="ECO:0000313" key="7">
    <source>
        <dbReference type="Proteomes" id="UP000182241"/>
    </source>
</evidence>
<dbReference type="STRING" id="57704.SAMN04489793_4238"/>
<dbReference type="PANTHER" id="PTHR47506:SF3">
    <property type="entry name" value="HTH-TYPE TRANSCRIPTIONAL REGULATOR LMRA"/>
    <property type="match status" value="1"/>
</dbReference>
<dbReference type="AlphaFoldDB" id="A0A1H4YLR3"/>
<evidence type="ECO:0000256" key="1">
    <source>
        <dbReference type="ARBA" id="ARBA00023015"/>
    </source>
</evidence>
<reference evidence="7" key="1">
    <citation type="submission" date="2016-10" db="EMBL/GenBank/DDBJ databases">
        <authorList>
            <person name="Varghese N."/>
            <person name="Submissions S."/>
        </authorList>
    </citation>
    <scope>NUCLEOTIDE SEQUENCE [LARGE SCALE GENOMIC DNA]</scope>
    <source>
        <strain evidence="7">DSM 44234</strain>
    </source>
</reference>
<evidence type="ECO:0000313" key="6">
    <source>
        <dbReference type="EMBL" id="SED18946.1"/>
    </source>
</evidence>
<dbReference type="RefSeq" id="WP_231857284.1">
    <property type="nucleotide sequence ID" value="NZ_CBDRGN010000009.1"/>
</dbReference>
<gene>
    <name evidence="6" type="ORF">SAMN04489793_4238</name>
</gene>
<evidence type="ECO:0000256" key="4">
    <source>
        <dbReference type="PROSITE-ProRule" id="PRU00335"/>
    </source>
</evidence>
<evidence type="ECO:0000256" key="2">
    <source>
        <dbReference type="ARBA" id="ARBA00023125"/>
    </source>
</evidence>